<feature type="compositionally biased region" description="Polar residues" evidence="6">
    <location>
        <begin position="158"/>
        <end position="173"/>
    </location>
</feature>
<dbReference type="PROSITE" id="PS50048">
    <property type="entry name" value="ZN2_CY6_FUNGAL_2"/>
    <property type="match status" value="1"/>
</dbReference>
<dbReference type="CDD" id="cd12148">
    <property type="entry name" value="fungal_TF_MHR"/>
    <property type="match status" value="1"/>
</dbReference>
<evidence type="ECO:0000259" key="7">
    <source>
        <dbReference type="PROSITE" id="PS50048"/>
    </source>
</evidence>
<keyword evidence="1" id="KW-0479">Metal-binding</keyword>
<dbReference type="InterPro" id="IPR007219">
    <property type="entry name" value="XnlR_reg_dom"/>
</dbReference>
<keyword evidence="2" id="KW-0805">Transcription regulation</keyword>
<evidence type="ECO:0000256" key="3">
    <source>
        <dbReference type="ARBA" id="ARBA00023125"/>
    </source>
</evidence>
<dbReference type="CDD" id="cd00067">
    <property type="entry name" value="GAL4"/>
    <property type="match status" value="1"/>
</dbReference>
<evidence type="ECO:0000313" key="8">
    <source>
        <dbReference type="EMBL" id="KAK5052880.1"/>
    </source>
</evidence>
<protein>
    <recommendedName>
        <fullName evidence="7">Zn(2)-C6 fungal-type domain-containing protein</fullName>
    </recommendedName>
</protein>
<sequence length="724" mass="82245">MDFALAAHQPPSRVSDRSSLERSPPLSRNESESTKGTKRSQDLSAEQNGSRKARRGRYVLKACTNCQQKKLKCSGRSPCEQCRGDEVTCEYQRGPCRGAQRKSTRTEMAKQSGKDDNDALQECTTSRQDLEQALETMVERIATLEQTSYLLREKLVSSTNLRKPTSSSNSATNEDVETPSTLPPPENEGFFGTTSLLQQFETLQKCVDHAQTVMDETRHSSRATSPEPVRWEVTNRDENKGLHVLEQEARKIVQSSFDRSVNAYFEYVNPQYRALNEKWFRERLADFIESVPTANSKAADKYQFLALLNLMHAEMLILSEHWSKPLKSTRAPGWEWFSRADNILNHLTWLGQGNFVTLHCYLIAARYLMYVEKPKAAYDFISKAVGLCWSLGLHDQRSWTGCDAFETIMRQRAFWALFHIERRATFSLGAPYLIRKCDIHVGFPPDVEDQFLARDKAVPDDCWTNGSLHEYTRAITQWGEFCAEIWDSCLCASAERPSTQEFITAMDLRIEEAVVNLPRSLKWEQQSDQWLQESSAVIHSNMYQSANSLLMFNQLRLLLRQECMLNLTHDDNTAHECVSIASQSINVAHSMYHAAAFHSSDRFMLCVYLVGGLIPLICVILRKANNIEHRSAAAAAFQRNHSLLRDMAPGFSVARHSLQRMNRIIATTQKVIGSLGEDDLVSTLPSFEDFDFTALDNMSFLDLGAEVNFNEYLLQGAKPGNFLV</sequence>
<dbReference type="SUPFAM" id="SSF57701">
    <property type="entry name" value="Zn2/Cys6 DNA-binding domain"/>
    <property type="match status" value="1"/>
</dbReference>
<dbReference type="InterPro" id="IPR051127">
    <property type="entry name" value="Fungal_SecMet_Regulators"/>
</dbReference>
<feature type="compositionally biased region" description="Basic and acidic residues" evidence="6">
    <location>
        <begin position="29"/>
        <end position="41"/>
    </location>
</feature>
<dbReference type="Gene3D" id="4.10.240.10">
    <property type="entry name" value="Zn(2)-C6 fungal-type DNA-binding domain"/>
    <property type="match status" value="1"/>
</dbReference>
<reference evidence="8 9" key="1">
    <citation type="submission" date="2023-08" db="EMBL/GenBank/DDBJ databases">
        <title>Black Yeasts Isolated from many extreme environments.</title>
        <authorList>
            <person name="Coleine C."/>
            <person name="Stajich J.E."/>
            <person name="Selbmann L."/>
        </authorList>
    </citation>
    <scope>NUCLEOTIDE SEQUENCE [LARGE SCALE GENOMIC DNA]</scope>
    <source>
        <strain evidence="8 9">CCFEE 6328</strain>
    </source>
</reference>
<gene>
    <name evidence="8" type="ORF">LTR69_009706</name>
</gene>
<feature type="domain" description="Zn(2)-C6 fungal-type" evidence="7">
    <location>
        <begin position="62"/>
        <end position="91"/>
    </location>
</feature>
<feature type="compositionally biased region" description="Basic and acidic residues" evidence="6">
    <location>
        <begin position="104"/>
        <end position="117"/>
    </location>
</feature>
<accession>A0ABR0IZK1</accession>
<comment type="caution">
    <text evidence="8">The sequence shown here is derived from an EMBL/GenBank/DDBJ whole genome shotgun (WGS) entry which is preliminary data.</text>
</comment>
<feature type="region of interest" description="Disordered" evidence="6">
    <location>
        <begin position="1"/>
        <end position="54"/>
    </location>
</feature>
<dbReference type="SMART" id="SM00066">
    <property type="entry name" value="GAL4"/>
    <property type="match status" value="1"/>
</dbReference>
<dbReference type="InterPro" id="IPR036864">
    <property type="entry name" value="Zn2-C6_fun-type_DNA-bd_sf"/>
</dbReference>
<organism evidence="8 9">
    <name type="scientific">Exophiala sideris</name>
    <dbReference type="NCBI Taxonomy" id="1016849"/>
    <lineage>
        <taxon>Eukaryota</taxon>
        <taxon>Fungi</taxon>
        <taxon>Dikarya</taxon>
        <taxon>Ascomycota</taxon>
        <taxon>Pezizomycotina</taxon>
        <taxon>Eurotiomycetes</taxon>
        <taxon>Chaetothyriomycetidae</taxon>
        <taxon>Chaetothyriales</taxon>
        <taxon>Herpotrichiellaceae</taxon>
        <taxon>Exophiala</taxon>
    </lineage>
</organism>
<evidence type="ECO:0000256" key="6">
    <source>
        <dbReference type="SAM" id="MobiDB-lite"/>
    </source>
</evidence>
<keyword evidence="9" id="KW-1185">Reference proteome</keyword>
<evidence type="ECO:0000256" key="4">
    <source>
        <dbReference type="ARBA" id="ARBA00023163"/>
    </source>
</evidence>
<dbReference type="Pfam" id="PF00172">
    <property type="entry name" value="Zn_clus"/>
    <property type="match status" value="1"/>
</dbReference>
<feature type="region of interest" description="Disordered" evidence="6">
    <location>
        <begin position="158"/>
        <end position="191"/>
    </location>
</feature>
<evidence type="ECO:0000256" key="5">
    <source>
        <dbReference type="ARBA" id="ARBA00023242"/>
    </source>
</evidence>
<dbReference type="PANTHER" id="PTHR47424:SF3">
    <property type="entry name" value="REGULATORY PROTEIN GAL4"/>
    <property type="match status" value="1"/>
</dbReference>
<keyword evidence="5" id="KW-0539">Nucleus</keyword>
<name>A0ABR0IZK1_9EURO</name>
<evidence type="ECO:0000256" key="2">
    <source>
        <dbReference type="ARBA" id="ARBA00023015"/>
    </source>
</evidence>
<dbReference type="InterPro" id="IPR001138">
    <property type="entry name" value="Zn2Cys6_DnaBD"/>
</dbReference>
<keyword evidence="3" id="KW-0238">DNA-binding</keyword>
<evidence type="ECO:0000256" key="1">
    <source>
        <dbReference type="ARBA" id="ARBA00022723"/>
    </source>
</evidence>
<dbReference type="Proteomes" id="UP001345691">
    <property type="component" value="Unassembled WGS sequence"/>
</dbReference>
<dbReference type="EMBL" id="JAVRRF010000028">
    <property type="protein sequence ID" value="KAK5052880.1"/>
    <property type="molecule type" value="Genomic_DNA"/>
</dbReference>
<dbReference type="Pfam" id="PF04082">
    <property type="entry name" value="Fungal_trans"/>
    <property type="match status" value="1"/>
</dbReference>
<evidence type="ECO:0000313" key="9">
    <source>
        <dbReference type="Proteomes" id="UP001345691"/>
    </source>
</evidence>
<keyword evidence="4" id="KW-0804">Transcription</keyword>
<dbReference type="PANTHER" id="PTHR47424">
    <property type="entry name" value="REGULATORY PROTEIN GAL4"/>
    <property type="match status" value="1"/>
</dbReference>
<dbReference type="SMART" id="SM00906">
    <property type="entry name" value="Fungal_trans"/>
    <property type="match status" value="1"/>
</dbReference>
<feature type="region of interest" description="Disordered" evidence="6">
    <location>
        <begin position="97"/>
        <end position="122"/>
    </location>
</feature>
<proteinExistence type="predicted"/>